<dbReference type="Gene3D" id="2.70.98.20">
    <property type="entry name" value="Copper amine oxidase, catalytic domain"/>
    <property type="match status" value="1"/>
</dbReference>
<keyword evidence="4" id="KW-1185">Reference proteome</keyword>
<gene>
    <name evidence="3" type="ORF">WICPIJ_004410</name>
</gene>
<reference evidence="3" key="2">
    <citation type="submission" date="2021-01" db="EMBL/GenBank/DDBJ databases">
        <authorList>
            <person name="Schikora-Tamarit M.A."/>
        </authorList>
    </citation>
    <scope>NUCLEOTIDE SEQUENCE</scope>
    <source>
        <strain evidence="3">CBS2887</strain>
    </source>
</reference>
<dbReference type="GO" id="GO:0008131">
    <property type="term" value="F:primary methylamine oxidase activity"/>
    <property type="evidence" value="ECO:0007669"/>
    <property type="project" value="InterPro"/>
</dbReference>
<evidence type="ECO:0000313" key="4">
    <source>
        <dbReference type="Proteomes" id="UP000774326"/>
    </source>
</evidence>
<keyword evidence="1" id="KW-0186">Copper</keyword>
<evidence type="ECO:0000256" key="1">
    <source>
        <dbReference type="RuleBase" id="RU000672"/>
    </source>
</evidence>
<protein>
    <recommendedName>
        <fullName evidence="1">Amine oxidase</fullName>
        <ecNumber evidence="1">1.4.3.-</ecNumber>
    </recommendedName>
</protein>
<dbReference type="EC" id="1.4.3.-" evidence="1"/>
<dbReference type="GO" id="GO:0005507">
    <property type="term" value="F:copper ion binding"/>
    <property type="evidence" value="ECO:0007669"/>
    <property type="project" value="InterPro"/>
</dbReference>
<keyword evidence="1" id="KW-0801">TPQ</keyword>
<dbReference type="OrthoDB" id="5379943at2759"/>
<dbReference type="PANTHER" id="PTHR10638:SF33">
    <property type="entry name" value="AMINE OXIDASE"/>
    <property type="match status" value="1"/>
</dbReference>
<proteinExistence type="inferred from homology"/>
<evidence type="ECO:0000313" key="3">
    <source>
        <dbReference type="EMBL" id="KAH3684622.1"/>
    </source>
</evidence>
<dbReference type="PANTHER" id="PTHR10638">
    <property type="entry name" value="COPPER AMINE OXIDASE"/>
    <property type="match status" value="1"/>
</dbReference>
<dbReference type="GO" id="GO:0048038">
    <property type="term" value="F:quinone binding"/>
    <property type="evidence" value="ECO:0007669"/>
    <property type="project" value="InterPro"/>
</dbReference>
<dbReference type="Pfam" id="PF01179">
    <property type="entry name" value="Cu_amine_oxid"/>
    <property type="match status" value="1"/>
</dbReference>
<comment type="similarity">
    <text evidence="1">Belongs to the copper/topaquinone oxidase family.</text>
</comment>
<reference evidence="3" key="1">
    <citation type="journal article" date="2021" name="Open Biol.">
        <title>Shared evolutionary footprints suggest mitochondrial oxidative damage underlies multiple complex I losses in fungi.</title>
        <authorList>
            <person name="Schikora-Tamarit M.A."/>
            <person name="Marcet-Houben M."/>
            <person name="Nosek J."/>
            <person name="Gabaldon T."/>
        </authorList>
    </citation>
    <scope>NUCLEOTIDE SEQUENCE</scope>
    <source>
        <strain evidence="3">CBS2887</strain>
    </source>
</reference>
<dbReference type="Proteomes" id="UP000774326">
    <property type="component" value="Unassembled WGS sequence"/>
</dbReference>
<evidence type="ECO:0000259" key="2">
    <source>
        <dbReference type="Pfam" id="PF01179"/>
    </source>
</evidence>
<feature type="non-terminal residue" evidence="3">
    <location>
        <position position="1"/>
    </location>
</feature>
<dbReference type="AlphaFoldDB" id="A0A9P8Q602"/>
<organism evidence="3 4">
    <name type="scientific">Wickerhamomyces pijperi</name>
    <name type="common">Yeast</name>
    <name type="synonym">Pichia pijperi</name>
    <dbReference type="NCBI Taxonomy" id="599730"/>
    <lineage>
        <taxon>Eukaryota</taxon>
        <taxon>Fungi</taxon>
        <taxon>Dikarya</taxon>
        <taxon>Ascomycota</taxon>
        <taxon>Saccharomycotina</taxon>
        <taxon>Saccharomycetes</taxon>
        <taxon>Phaffomycetales</taxon>
        <taxon>Wickerhamomycetaceae</taxon>
        <taxon>Wickerhamomyces</taxon>
    </lineage>
</organism>
<dbReference type="GO" id="GO:0009308">
    <property type="term" value="P:amine metabolic process"/>
    <property type="evidence" value="ECO:0007669"/>
    <property type="project" value="UniProtKB-UniRule"/>
</dbReference>
<dbReference type="InterPro" id="IPR036460">
    <property type="entry name" value="Cu_amine_oxidase_C_sf"/>
</dbReference>
<accession>A0A9P8Q602</accession>
<comment type="cofactor">
    <cofactor evidence="1">
        <name>Cu cation</name>
        <dbReference type="ChEBI" id="CHEBI:23378"/>
    </cofactor>
    <text evidence="1">Contains 1 topaquinone per subunit.</text>
</comment>
<comment type="PTM">
    <text evidence="1">Topaquinone (TPQ) is generated by copper-dependent autoxidation of a specific tyrosyl residue.</text>
</comment>
<keyword evidence="1" id="KW-0560">Oxidoreductase</keyword>
<dbReference type="EMBL" id="JAEUBG010002398">
    <property type="protein sequence ID" value="KAH3684622.1"/>
    <property type="molecule type" value="Genomic_DNA"/>
</dbReference>
<name>A0A9P8Q602_WICPI</name>
<dbReference type="SUPFAM" id="SSF49998">
    <property type="entry name" value="Amine oxidase catalytic domain"/>
    <property type="match status" value="1"/>
</dbReference>
<dbReference type="InterPro" id="IPR015798">
    <property type="entry name" value="Cu_amine_oxidase_C"/>
</dbReference>
<comment type="caution">
    <text evidence="3">The sequence shown here is derived from an EMBL/GenBank/DDBJ whole genome shotgun (WGS) entry which is preliminary data.</text>
</comment>
<dbReference type="InterPro" id="IPR000269">
    <property type="entry name" value="Cu_amine_oxidase"/>
</dbReference>
<sequence length="97" mass="10605">TGLGEWASVDENIRNTDVVVWATLALTHPPSTEQFPVMPSDFMQFIVGPSSFFERNPALDVPLATNKVNKSKYYEDVVAGAGVKSNSTSQECCKHSL</sequence>
<keyword evidence="1" id="KW-0479">Metal-binding</keyword>
<feature type="domain" description="Copper amine oxidase catalytic" evidence="2">
    <location>
        <begin position="2"/>
        <end position="59"/>
    </location>
</feature>